<organism evidence="2 3">
    <name type="scientific">Megasphaera hexanoica</name>
    <dbReference type="NCBI Taxonomy" id="1675036"/>
    <lineage>
        <taxon>Bacteria</taxon>
        <taxon>Bacillati</taxon>
        <taxon>Bacillota</taxon>
        <taxon>Negativicutes</taxon>
        <taxon>Veillonellales</taxon>
        <taxon>Veillonellaceae</taxon>
        <taxon>Megasphaera</taxon>
    </lineage>
</organism>
<protein>
    <submittedName>
        <fullName evidence="2">MarR family transcriptional regulator</fullName>
    </submittedName>
</protein>
<dbReference type="InterPro" id="IPR000835">
    <property type="entry name" value="HTH_MarR-typ"/>
</dbReference>
<gene>
    <name evidence="2" type="ORF">HF872_06210</name>
</gene>
<reference evidence="2 3" key="1">
    <citation type="submission" date="2020-04" db="EMBL/GenBank/DDBJ databases">
        <authorList>
            <person name="Hitch T.C.A."/>
            <person name="Wylensek D."/>
            <person name="Clavel T."/>
        </authorList>
    </citation>
    <scope>NUCLEOTIDE SEQUENCE [LARGE SCALE GENOMIC DNA]</scope>
    <source>
        <strain evidence="2 3">Oil-RF-744-FAT-WT-6-1</strain>
    </source>
</reference>
<dbReference type="PRINTS" id="PR00598">
    <property type="entry name" value="HTHMARR"/>
</dbReference>
<sequence>MNQECSTRKKVHLRQCHCFNLRQVTLAVTALYDKYLQEAGITVQQYSILWHSKELGPLSITKLASAMNLDRTTLSRNITLLTKRGLLETLPSTGRRRLVQLTAQGQVVFAQAYGYWQQAQQQLESRLGKKQMSQLEDLLAQLMGQG</sequence>
<dbReference type="Proteomes" id="UP000591071">
    <property type="component" value="Unassembled WGS sequence"/>
</dbReference>
<proteinExistence type="predicted"/>
<name>A0A848BSI5_9FIRM</name>
<dbReference type="PANTHER" id="PTHR33164">
    <property type="entry name" value="TRANSCRIPTIONAL REGULATOR, MARR FAMILY"/>
    <property type="match status" value="1"/>
</dbReference>
<dbReference type="SMART" id="SM00347">
    <property type="entry name" value="HTH_MARR"/>
    <property type="match status" value="1"/>
</dbReference>
<feature type="domain" description="HTH marR-type" evidence="1">
    <location>
        <begin position="14"/>
        <end position="144"/>
    </location>
</feature>
<dbReference type="InterPro" id="IPR036390">
    <property type="entry name" value="WH_DNA-bd_sf"/>
</dbReference>
<evidence type="ECO:0000313" key="3">
    <source>
        <dbReference type="Proteomes" id="UP000591071"/>
    </source>
</evidence>
<evidence type="ECO:0000313" key="2">
    <source>
        <dbReference type="EMBL" id="NME28215.1"/>
    </source>
</evidence>
<accession>A0A848BSI5</accession>
<evidence type="ECO:0000259" key="1">
    <source>
        <dbReference type="PROSITE" id="PS50995"/>
    </source>
</evidence>
<dbReference type="Pfam" id="PF01047">
    <property type="entry name" value="MarR"/>
    <property type="match status" value="1"/>
</dbReference>
<comment type="caution">
    <text evidence="2">The sequence shown here is derived from an EMBL/GenBank/DDBJ whole genome shotgun (WGS) entry which is preliminary data.</text>
</comment>
<dbReference type="Gene3D" id="1.10.10.10">
    <property type="entry name" value="Winged helix-like DNA-binding domain superfamily/Winged helix DNA-binding domain"/>
    <property type="match status" value="1"/>
</dbReference>
<dbReference type="AlphaFoldDB" id="A0A848BSI5"/>
<dbReference type="InterPro" id="IPR036388">
    <property type="entry name" value="WH-like_DNA-bd_sf"/>
</dbReference>
<dbReference type="EMBL" id="JABAFG010000008">
    <property type="protein sequence ID" value="NME28215.1"/>
    <property type="molecule type" value="Genomic_DNA"/>
</dbReference>
<dbReference type="PROSITE" id="PS50995">
    <property type="entry name" value="HTH_MARR_2"/>
    <property type="match status" value="1"/>
</dbReference>
<dbReference type="PANTHER" id="PTHR33164:SF105">
    <property type="entry name" value="TRANSCRIPTIONAL REPRESSOR PROTEIN-RELATED"/>
    <property type="match status" value="1"/>
</dbReference>
<dbReference type="GO" id="GO:0003700">
    <property type="term" value="F:DNA-binding transcription factor activity"/>
    <property type="evidence" value="ECO:0007669"/>
    <property type="project" value="InterPro"/>
</dbReference>
<dbReference type="SUPFAM" id="SSF46785">
    <property type="entry name" value="Winged helix' DNA-binding domain"/>
    <property type="match status" value="1"/>
</dbReference>
<dbReference type="RefSeq" id="WP_170087513.1">
    <property type="nucleotide sequence ID" value="NZ_JABAFG010000008.1"/>
</dbReference>
<dbReference type="InterPro" id="IPR039422">
    <property type="entry name" value="MarR/SlyA-like"/>
</dbReference>
<dbReference type="GO" id="GO:0006950">
    <property type="term" value="P:response to stress"/>
    <property type="evidence" value="ECO:0007669"/>
    <property type="project" value="TreeGrafter"/>
</dbReference>